<keyword evidence="7" id="KW-1003">Cell membrane</keyword>
<dbReference type="PROSITE" id="PS01348">
    <property type="entry name" value="MRAY_2"/>
    <property type="match status" value="1"/>
</dbReference>
<dbReference type="InterPro" id="IPR003524">
    <property type="entry name" value="PNAcMuramoyl-5peptid_Trfase"/>
</dbReference>
<dbReference type="Proteomes" id="UP000005277">
    <property type="component" value="Unassembled WGS sequence"/>
</dbReference>
<feature type="transmembrane region" description="Helical" evidence="7">
    <location>
        <begin position="75"/>
        <end position="91"/>
    </location>
</feature>
<feature type="transmembrane region" description="Helical" evidence="7">
    <location>
        <begin position="111"/>
        <end position="129"/>
    </location>
</feature>
<dbReference type="NCBIfam" id="TIGR00445">
    <property type="entry name" value="mraY"/>
    <property type="match status" value="1"/>
</dbReference>
<comment type="similarity">
    <text evidence="2 7">Belongs to the glycosyltransferase 4 family. MraY subfamily.</text>
</comment>
<keyword evidence="7" id="KW-0133">Cell shape</keyword>
<feature type="transmembrane region" description="Helical" evidence="7">
    <location>
        <begin position="245"/>
        <end position="266"/>
    </location>
</feature>
<comment type="caution">
    <text evidence="10">The sequence shown here is derived from an EMBL/GenBank/DDBJ whole genome shotgun (WGS) entry which is preliminary data.</text>
</comment>
<dbReference type="GO" id="GO:0008360">
    <property type="term" value="P:regulation of cell shape"/>
    <property type="evidence" value="ECO:0007669"/>
    <property type="project" value="UniProtKB-KW"/>
</dbReference>
<evidence type="ECO:0000256" key="9">
    <source>
        <dbReference type="PIRSR" id="PIRSR600715-1"/>
    </source>
</evidence>
<comment type="catalytic activity">
    <reaction evidence="7">
        <text>UDP-N-acetyl-alpha-D-muramoyl-L-alanyl-gamma-D-glutamyl-meso-2,6-diaminopimeloyl-D-alanyl-D-alanine + di-trans,octa-cis-undecaprenyl phosphate = di-trans,octa-cis-undecaprenyl diphospho-N-acetyl-alpha-D-muramoyl-L-alanyl-D-glutamyl-meso-2,6-diaminopimeloyl-D-alanyl-D-alanine + UMP</text>
        <dbReference type="Rhea" id="RHEA:28386"/>
        <dbReference type="ChEBI" id="CHEBI:57865"/>
        <dbReference type="ChEBI" id="CHEBI:60392"/>
        <dbReference type="ChEBI" id="CHEBI:61386"/>
        <dbReference type="ChEBI" id="CHEBI:61387"/>
        <dbReference type="EC" id="2.7.8.13"/>
    </reaction>
</comment>
<evidence type="ECO:0000256" key="2">
    <source>
        <dbReference type="ARBA" id="ARBA00005583"/>
    </source>
</evidence>
<reference evidence="10 11" key="1">
    <citation type="submission" date="2011-01" db="EMBL/GenBank/DDBJ databases">
        <authorList>
            <person name="Durkin A.S."/>
            <person name="Madupu R."/>
            <person name="Torralba M."/>
            <person name="Gillis M."/>
            <person name="Methe B."/>
            <person name="Sutton G."/>
            <person name="Nelson K.E."/>
        </authorList>
    </citation>
    <scope>NUCLEOTIDE SEQUENCE [LARGE SCALE GENOMIC DNA]</scope>
    <source>
        <strain evidence="10 11">ACS-025-V-Sch4</strain>
    </source>
</reference>
<evidence type="ECO:0000256" key="1">
    <source>
        <dbReference type="ARBA" id="ARBA00004141"/>
    </source>
</evidence>
<dbReference type="PANTHER" id="PTHR22926:SF5">
    <property type="entry name" value="PHOSPHO-N-ACETYLMURAMOYL-PENTAPEPTIDE-TRANSFERASE HOMOLOG"/>
    <property type="match status" value="1"/>
</dbReference>
<dbReference type="Pfam" id="PF10555">
    <property type="entry name" value="MraY_sig1"/>
    <property type="match status" value="1"/>
</dbReference>
<sequence>MKNTILIILISLILTLILGKIIIPILKSSHIGQNIRQEGPKSHYDKAGTPTMGGIIFLISALVLTLIFVPFSMKTFILLLATFGFGAIGFIDDFRKLVLKRSLGLTAMQKIILQVGLSFAIAILCFIFQNDTITKLWIPFTDIRLNVSILGIPIMMFIMIGTSNAVNLTDGLDGLSTQVSIPVFITFIILAKNIEDELFASIMLGAVLGFLFFNSNPASVFMGDTGSMAIGGAVVALAINMGMTLFLVILGGVYVAEALSVIIQVASYKLRNKKRIFLMTPIHHHYELKGYKEPKIVTGFTIVSVILSLITLLAVL</sequence>
<keyword evidence="7" id="KW-0131">Cell cycle</keyword>
<dbReference type="GO" id="GO:0008963">
    <property type="term" value="F:phospho-N-acetylmuramoyl-pentapeptide-transferase activity"/>
    <property type="evidence" value="ECO:0007669"/>
    <property type="project" value="UniProtKB-UniRule"/>
</dbReference>
<keyword evidence="3 7" id="KW-0808">Transferase</keyword>
<feature type="transmembrane region" description="Helical" evidence="7">
    <location>
        <begin position="198"/>
        <end position="214"/>
    </location>
</feature>
<evidence type="ECO:0000256" key="5">
    <source>
        <dbReference type="ARBA" id="ARBA00022989"/>
    </source>
</evidence>
<comment type="pathway">
    <text evidence="7">Cell wall biogenesis; peptidoglycan biosynthesis.</text>
</comment>
<evidence type="ECO:0000313" key="10">
    <source>
        <dbReference type="EMBL" id="EGC83917.1"/>
    </source>
</evidence>
<dbReference type="GO" id="GO:0051992">
    <property type="term" value="F:UDP-N-acetylmuramoyl-L-alanyl-D-glutamyl-meso-2,6-diaminopimelyl-D-alanyl-D-alanine:undecaprenyl-phosphate transferase activity"/>
    <property type="evidence" value="ECO:0007669"/>
    <property type="project" value="RHEA"/>
</dbReference>
<dbReference type="GO" id="GO:0005886">
    <property type="term" value="C:plasma membrane"/>
    <property type="evidence" value="ECO:0007669"/>
    <property type="project" value="UniProtKB-SubCell"/>
</dbReference>
<keyword evidence="5 7" id="KW-1133">Transmembrane helix</keyword>
<dbReference type="OrthoDB" id="9805475at2"/>
<evidence type="ECO:0000256" key="7">
    <source>
        <dbReference type="HAMAP-Rule" id="MF_00038"/>
    </source>
</evidence>
<keyword evidence="7 9" id="KW-0479">Metal-binding</keyword>
<dbReference type="CDD" id="cd06852">
    <property type="entry name" value="GT_MraY"/>
    <property type="match status" value="1"/>
</dbReference>
<feature type="transmembrane region" description="Helical" evidence="7">
    <location>
        <begin position="296"/>
        <end position="315"/>
    </location>
</feature>
<dbReference type="InterPro" id="IPR000715">
    <property type="entry name" value="Glycosyl_transferase_4"/>
</dbReference>
<comment type="subcellular location">
    <subcellularLocation>
        <location evidence="7">Cell membrane</location>
        <topology evidence="7">Multi-pass membrane protein</topology>
    </subcellularLocation>
    <subcellularLocation>
        <location evidence="1">Membrane</location>
        <topology evidence="1">Multi-pass membrane protein</topology>
    </subcellularLocation>
</comment>
<dbReference type="GO" id="GO:0046872">
    <property type="term" value="F:metal ion binding"/>
    <property type="evidence" value="ECO:0007669"/>
    <property type="project" value="UniProtKB-KW"/>
</dbReference>
<keyword evidence="7 9" id="KW-0460">Magnesium</keyword>
<dbReference type="GO" id="GO:0051301">
    <property type="term" value="P:cell division"/>
    <property type="evidence" value="ECO:0007669"/>
    <property type="project" value="UniProtKB-KW"/>
</dbReference>
<dbReference type="EMBL" id="AEXN01000023">
    <property type="protein sequence ID" value="EGC83917.1"/>
    <property type="molecule type" value="Genomic_DNA"/>
</dbReference>
<feature type="transmembrane region" description="Helical" evidence="7">
    <location>
        <begin position="47"/>
        <end position="69"/>
    </location>
</feature>
<feature type="transmembrane region" description="Helical" evidence="7">
    <location>
        <begin position="149"/>
        <end position="168"/>
    </location>
</feature>
<gene>
    <name evidence="7 10" type="primary">mraY</name>
    <name evidence="10" type="ORF">HMPREF9246_1780</name>
</gene>
<dbReference type="HAMAP" id="MF_00038">
    <property type="entry name" value="MraY"/>
    <property type="match status" value="1"/>
</dbReference>
<evidence type="ECO:0000256" key="8">
    <source>
        <dbReference type="NCBIfam" id="TIGR00445"/>
    </source>
</evidence>
<evidence type="ECO:0000256" key="3">
    <source>
        <dbReference type="ARBA" id="ARBA00022679"/>
    </source>
</evidence>
<keyword evidence="7" id="KW-0961">Cell wall biogenesis/degradation</keyword>
<dbReference type="PROSITE" id="PS01347">
    <property type="entry name" value="MRAY_1"/>
    <property type="match status" value="1"/>
</dbReference>
<feature type="transmembrane region" description="Helical" evidence="7">
    <location>
        <begin position="175"/>
        <end position="192"/>
    </location>
</feature>
<keyword evidence="11" id="KW-1185">Reference proteome</keyword>
<dbReference type="AlphaFoldDB" id="F0H0W3"/>
<feature type="transmembrane region" description="Helical" evidence="7">
    <location>
        <begin position="6"/>
        <end position="26"/>
    </location>
</feature>
<keyword evidence="7" id="KW-0132">Cell division</keyword>
<organism evidence="10 11">
    <name type="scientific">Anaerococcus hydrogenalis ACS-025-V-Sch4</name>
    <dbReference type="NCBI Taxonomy" id="879306"/>
    <lineage>
        <taxon>Bacteria</taxon>
        <taxon>Bacillati</taxon>
        <taxon>Bacillota</taxon>
        <taxon>Tissierellia</taxon>
        <taxon>Tissierellales</taxon>
        <taxon>Peptoniphilaceae</taxon>
        <taxon>Anaerococcus</taxon>
    </lineage>
</organism>
<evidence type="ECO:0000313" key="11">
    <source>
        <dbReference type="Proteomes" id="UP000005277"/>
    </source>
</evidence>
<comment type="function">
    <text evidence="7">Catalyzes the initial step of the lipid cycle reactions in the biosynthesis of the cell wall peptidoglycan: transfers peptidoglycan precursor phospho-MurNAc-pentapeptide from UDP-MurNAc-pentapeptide onto the lipid carrier undecaprenyl phosphate, yielding undecaprenyl-pyrophosphoryl-MurNAc-pentapeptide, known as lipid I.</text>
</comment>
<accession>F0H0W3</accession>
<dbReference type="GO" id="GO:0009252">
    <property type="term" value="P:peptidoglycan biosynthetic process"/>
    <property type="evidence" value="ECO:0007669"/>
    <property type="project" value="UniProtKB-UniRule"/>
</dbReference>
<name>F0H0W3_9FIRM</name>
<protein>
    <recommendedName>
        <fullName evidence="7 8">Phospho-N-acetylmuramoyl-pentapeptide-transferase</fullName>
        <ecNumber evidence="7 8">2.7.8.13</ecNumber>
    </recommendedName>
    <alternativeName>
        <fullName evidence="7">UDP-MurNAc-pentapeptide phosphotransferase</fullName>
    </alternativeName>
</protein>
<dbReference type="RefSeq" id="WP_004817372.1">
    <property type="nucleotide sequence ID" value="NZ_AEXN01000023.1"/>
</dbReference>
<dbReference type="GO" id="GO:0071555">
    <property type="term" value="P:cell wall organization"/>
    <property type="evidence" value="ECO:0007669"/>
    <property type="project" value="UniProtKB-KW"/>
</dbReference>
<feature type="binding site" evidence="9">
    <location>
        <position position="167"/>
    </location>
    <ligand>
        <name>Mg(2+)</name>
        <dbReference type="ChEBI" id="CHEBI:18420"/>
    </ligand>
</feature>
<dbReference type="Pfam" id="PF00953">
    <property type="entry name" value="Glycos_transf_4"/>
    <property type="match status" value="1"/>
</dbReference>
<evidence type="ECO:0000256" key="6">
    <source>
        <dbReference type="ARBA" id="ARBA00023136"/>
    </source>
</evidence>
<keyword evidence="4 7" id="KW-0812">Transmembrane</keyword>
<keyword evidence="6 7" id="KW-0472">Membrane</keyword>
<keyword evidence="7" id="KW-0573">Peptidoglycan synthesis</keyword>
<evidence type="ECO:0000256" key="4">
    <source>
        <dbReference type="ARBA" id="ARBA00022692"/>
    </source>
</evidence>
<dbReference type="InterPro" id="IPR018480">
    <property type="entry name" value="PNAcMuramoyl-5peptid_Trfase_CS"/>
</dbReference>
<proteinExistence type="inferred from homology"/>
<comment type="cofactor">
    <cofactor evidence="7 9">
        <name>Mg(2+)</name>
        <dbReference type="ChEBI" id="CHEBI:18420"/>
    </cofactor>
</comment>
<feature type="binding site" evidence="9">
    <location>
        <position position="224"/>
    </location>
    <ligand>
        <name>Mg(2+)</name>
        <dbReference type="ChEBI" id="CHEBI:18420"/>
    </ligand>
</feature>
<dbReference type="PANTHER" id="PTHR22926">
    <property type="entry name" value="PHOSPHO-N-ACETYLMURAMOYL-PENTAPEPTIDE-TRANSFERASE"/>
    <property type="match status" value="1"/>
</dbReference>
<dbReference type="EC" id="2.7.8.13" evidence="7 8"/>
<dbReference type="UniPathway" id="UPA00219"/>